<sequence>MPKCIATIALLVREYDEAIAFYCEKLGFQLVEDTQLSPNKRWVLVSPTGGGCQLLLARADGADQTAAVGNQTGGRVGFFLETDDFEADYARMTSAGVHFQEQPRVEAYG</sequence>
<dbReference type="PANTHER" id="PTHR36437:SF2">
    <property type="entry name" value="GLYOXALASE_BLEOMYCIN RESISTANCE PROTEIN_DIOXYGENASE"/>
    <property type="match status" value="1"/>
</dbReference>
<name>A0ABU8TI95_9HYPH</name>
<keyword evidence="3" id="KW-1185">Reference proteome</keyword>
<feature type="domain" description="VOC" evidence="1">
    <location>
        <begin position="4"/>
        <end position="109"/>
    </location>
</feature>
<proteinExistence type="predicted"/>
<dbReference type="Pfam" id="PF00903">
    <property type="entry name" value="Glyoxalase"/>
    <property type="match status" value="1"/>
</dbReference>
<dbReference type="EMBL" id="JBAKIA010000004">
    <property type="protein sequence ID" value="MEJ8473886.1"/>
    <property type="molecule type" value="Genomic_DNA"/>
</dbReference>
<organism evidence="2 3">
    <name type="scientific">Roseibium algae</name>
    <dbReference type="NCBI Taxonomy" id="3123038"/>
    <lineage>
        <taxon>Bacteria</taxon>
        <taxon>Pseudomonadati</taxon>
        <taxon>Pseudomonadota</taxon>
        <taxon>Alphaproteobacteria</taxon>
        <taxon>Hyphomicrobiales</taxon>
        <taxon>Stappiaceae</taxon>
        <taxon>Roseibium</taxon>
    </lineage>
</organism>
<evidence type="ECO:0000313" key="3">
    <source>
        <dbReference type="Proteomes" id="UP001385499"/>
    </source>
</evidence>
<dbReference type="Proteomes" id="UP001385499">
    <property type="component" value="Unassembled WGS sequence"/>
</dbReference>
<dbReference type="InterPro" id="IPR037523">
    <property type="entry name" value="VOC_core"/>
</dbReference>
<dbReference type="InterPro" id="IPR004360">
    <property type="entry name" value="Glyas_Fos-R_dOase_dom"/>
</dbReference>
<dbReference type="InterPro" id="IPR029068">
    <property type="entry name" value="Glyas_Bleomycin-R_OHBP_Dase"/>
</dbReference>
<gene>
    <name evidence="2" type="ORF">V6575_07290</name>
</gene>
<accession>A0ABU8TI95</accession>
<dbReference type="PANTHER" id="PTHR36437">
    <property type="entry name" value="GLYOXALASE/BLEOMYCIN RESISTANCE PROTEIN/DIOXYGENASE"/>
    <property type="match status" value="1"/>
</dbReference>
<dbReference type="SUPFAM" id="SSF54593">
    <property type="entry name" value="Glyoxalase/Bleomycin resistance protein/Dihydroxybiphenyl dioxygenase"/>
    <property type="match status" value="1"/>
</dbReference>
<dbReference type="Gene3D" id="3.10.180.10">
    <property type="entry name" value="2,3-Dihydroxybiphenyl 1,2-Dioxygenase, domain 1"/>
    <property type="match status" value="1"/>
</dbReference>
<reference evidence="2 3" key="1">
    <citation type="submission" date="2024-02" db="EMBL/GenBank/DDBJ databases">
        <title>Roseibium algae sp. nov., isolated from marine alga (Grateloupia sp.), showing potential in myo-inositol conversion.</title>
        <authorList>
            <person name="Wang Y."/>
        </authorList>
    </citation>
    <scope>NUCLEOTIDE SEQUENCE [LARGE SCALE GENOMIC DNA]</scope>
    <source>
        <strain evidence="2 3">H3510</strain>
    </source>
</reference>
<evidence type="ECO:0000313" key="2">
    <source>
        <dbReference type="EMBL" id="MEJ8473886.1"/>
    </source>
</evidence>
<comment type="caution">
    <text evidence="2">The sequence shown here is derived from an EMBL/GenBank/DDBJ whole genome shotgun (WGS) entry which is preliminary data.</text>
</comment>
<dbReference type="PROSITE" id="PS51819">
    <property type="entry name" value="VOC"/>
    <property type="match status" value="1"/>
</dbReference>
<protein>
    <submittedName>
        <fullName evidence="2">VOC family protein</fullName>
    </submittedName>
</protein>
<evidence type="ECO:0000259" key="1">
    <source>
        <dbReference type="PROSITE" id="PS51819"/>
    </source>
</evidence>